<proteinExistence type="predicted"/>
<organism evidence="1 2">
    <name type="scientific">Pleurodeles waltl</name>
    <name type="common">Iberian ribbed newt</name>
    <dbReference type="NCBI Taxonomy" id="8319"/>
    <lineage>
        <taxon>Eukaryota</taxon>
        <taxon>Metazoa</taxon>
        <taxon>Chordata</taxon>
        <taxon>Craniata</taxon>
        <taxon>Vertebrata</taxon>
        <taxon>Euteleostomi</taxon>
        <taxon>Amphibia</taxon>
        <taxon>Batrachia</taxon>
        <taxon>Caudata</taxon>
        <taxon>Salamandroidea</taxon>
        <taxon>Salamandridae</taxon>
        <taxon>Pleurodelinae</taxon>
        <taxon>Pleurodeles</taxon>
    </lineage>
</organism>
<evidence type="ECO:0000313" key="2">
    <source>
        <dbReference type="Proteomes" id="UP001066276"/>
    </source>
</evidence>
<evidence type="ECO:0000313" key="1">
    <source>
        <dbReference type="EMBL" id="KAJ1151296.1"/>
    </source>
</evidence>
<dbReference type="GO" id="GO:0004748">
    <property type="term" value="F:ribonucleoside-diphosphate reductase activity, thioredoxin disulfide as acceptor"/>
    <property type="evidence" value="ECO:0007669"/>
    <property type="project" value="TreeGrafter"/>
</dbReference>
<dbReference type="EMBL" id="JANPWB010000009">
    <property type="protein sequence ID" value="KAJ1151296.1"/>
    <property type="molecule type" value="Genomic_DNA"/>
</dbReference>
<name>A0AAV7RER0_PLEWA</name>
<dbReference type="GO" id="GO:0009263">
    <property type="term" value="P:deoxyribonucleotide biosynthetic process"/>
    <property type="evidence" value="ECO:0007669"/>
    <property type="project" value="InterPro"/>
</dbReference>
<dbReference type="Proteomes" id="UP001066276">
    <property type="component" value="Chromosome 5"/>
</dbReference>
<dbReference type="AlphaFoldDB" id="A0AAV7RER0"/>
<accession>A0AAV7RER0</accession>
<dbReference type="GO" id="GO:0005829">
    <property type="term" value="C:cytosol"/>
    <property type="evidence" value="ECO:0007669"/>
    <property type="project" value="TreeGrafter"/>
</dbReference>
<gene>
    <name evidence="1" type="ORF">NDU88_004079</name>
</gene>
<reference evidence="1" key="1">
    <citation type="journal article" date="2022" name="bioRxiv">
        <title>Sequencing and chromosome-scale assembly of the giantPleurodeles waltlgenome.</title>
        <authorList>
            <person name="Brown T."/>
            <person name="Elewa A."/>
            <person name="Iarovenko S."/>
            <person name="Subramanian E."/>
            <person name="Araus A.J."/>
            <person name="Petzold A."/>
            <person name="Susuki M."/>
            <person name="Suzuki K.-i.T."/>
            <person name="Hayashi T."/>
            <person name="Toyoda A."/>
            <person name="Oliveira C."/>
            <person name="Osipova E."/>
            <person name="Leigh N.D."/>
            <person name="Simon A."/>
            <person name="Yun M.H."/>
        </authorList>
    </citation>
    <scope>NUCLEOTIDE SEQUENCE</scope>
    <source>
        <strain evidence="1">20211129_DDA</strain>
        <tissue evidence="1">Liver</tissue>
    </source>
</reference>
<comment type="caution">
    <text evidence="1">The sequence shown here is derived from an EMBL/GenBank/DDBJ whole genome shotgun (WGS) entry which is preliminary data.</text>
</comment>
<protein>
    <submittedName>
        <fullName evidence="1">Uncharacterized protein</fullName>
    </submittedName>
</protein>
<dbReference type="PANTHER" id="PTHR23409">
    <property type="entry name" value="RIBONUCLEOSIDE-DIPHOSPHATE REDUCTASE SMALL CHAIN"/>
    <property type="match status" value="1"/>
</dbReference>
<sequence length="272" mass="30516">MKTYGDPSMYRDYYRNQAGYGALPMYFQEAPVMYGAGLGSFFRSLFRRAMPFLRRGYEMAKTHVKAAAQDVFFHGGITASRFTPLAPIEVYVSGSTDMYLDLNNTLLHLICKIVKADGSDIANDAEVATIAYPVATMFNQVDINLGDRLITQSDNIYAYRAYIQSVLKYSSDALDTQLSAGLFYKDTYGHFEATALDVCSQVFVKRESFAAGSRQFDLLGRIHSDLLYQDKLLVNGINLKIKLIRNKDSFCLISGDAEQYKLITLSASLFVK</sequence>
<keyword evidence="2" id="KW-1185">Reference proteome</keyword>
<dbReference type="PANTHER" id="PTHR23409:SF21">
    <property type="entry name" value="CAPSID PROTEIN"/>
    <property type="match status" value="1"/>
</dbReference>
<dbReference type="InterPro" id="IPR000358">
    <property type="entry name" value="RNR_small_fam"/>
</dbReference>